<gene>
    <name evidence="1" type="ORF">S12H4_34037</name>
</gene>
<sequence length="75" mass="8260">EVIAKHHRFSPLRSAHAAAQQSFFATDKTKAVKEAEAIQRIWPPGLLRRISSKDGAIHTSAPHFEQVRATLSGTT</sequence>
<dbReference type="AlphaFoldDB" id="X1TBB4"/>
<feature type="non-terminal residue" evidence="1">
    <location>
        <position position="1"/>
    </location>
</feature>
<dbReference type="EMBL" id="BARW01020107">
    <property type="protein sequence ID" value="GAI88661.1"/>
    <property type="molecule type" value="Genomic_DNA"/>
</dbReference>
<comment type="caution">
    <text evidence="1">The sequence shown here is derived from an EMBL/GenBank/DDBJ whole genome shotgun (WGS) entry which is preliminary data.</text>
</comment>
<organism evidence="1">
    <name type="scientific">marine sediment metagenome</name>
    <dbReference type="NCBI Taxonomy" id="412755"/>
    <lineage>
        <taxon>unclassified sequences</taxon>
        <taxon>metagenomes</taxon>
        <taxon>ecological metagenomes</taxon>
    </lineage>
</organism>
<proteinExistence type="predicted"/>
<reference evidence="1" key="1">
    <citation type="journal article" date="2014" name="Front. Microbiol.">
        <title>High frequency of phylogenetically diverse reductive dehalogenase-homologous genes in deep subseafloor sedimentary metagenomes.</title>
        <authorList>
            <person name="Kawai M."/>
            <person name="Futagami T."/>
            <person name="Toyoda A."/>
            <person name="Takaki Y."/>
            <person name="Nishi S."/>
            <person name="Hori S."/>
            <person name="Arai W."/>
            <person name="Tsubouchi T."/>
            <person name="Morono Y."/>
            <person name="Uchiyama I."/>
            <person name="Ito T."/>
            <person name="Fujiyama A."/>
            <person name="Inagaki F."/>
            <person name="Takami H."/>
        </authorList>
    </citation>
    <scope>NUCLEOTIDE SEQUENCE</scope>
    <source>
        <strain evidence="1">Expedition CK06-06</strain>
    </source>
</reference>
<protein>
    <submittedName>
        <fullName evidence="1">Uncharacterized protein</fullName>
    </submittedName>
</protein>
<accession>X1TBB4</accession>
<evidence type="ECO:0000313" key="1">
    <source>
        <dbReference type="EMBL" id="GAI88661.1"/>
    </source>
</evidence>
<name>X1TBB4_9ZZZZ</name>